<comment type="miscellaneous">
    <text evidence="8">The reaction proceeds by a bi uni uni bi ping pong mechanism.</text>
</comment>
<comment type="caution">
    <text evidence="9">The sequence shown here is derived from an EMBL/GenBank/DDBJ whole genome shotgun (WGS) entry which is preliminary data.</text>
</comment>
<keyword evidence="5 8" id="KW-0547">Nucleotide-binding</keyword>
<dbReference type="Pfam" id="PF02569">
    <property type="entry name" value="Pantoate_ligase"/>
    <property type="match status" value="1"/>
</dbReference>
<comment type="pathway">
    <text evidence="1 8">Cofactor biosynthesis; (R)-pantothenate biosynthesis; (R)-pantothenate from (R)-pantoate and beta-alanine: step 1/1.</text>
</comment>
<evidence type="ECO:0000256" key="6">
    <source>
        <dbReference type="ARBA" id="ARBA00022840"/>
    </source>
</evidence>
<dbReference type="AlphaFoldDB" id="A0A388THH6"/>
<comment type="catalytic activity">
    <reaction evidence="7 8">
        <text>(R)-pantoate + beta-alanine + ATP = (R)-pantothenate + AMP + diphosphate + H(+)</text>
        <dbReference type="Rhea" id="RHEA:10912"/>
        <dbReference type="ChEBI" id="CHEBI:15378"/>
        <dbReference type="ChEBI" id="CHEBI:15980"/>
        <dbReference type="ChEBI" id="CHEBI:29032"/>
        <dbReference type="ChEBI" id="CHEBI:30616"/>
        <dbReference type="ChEBI" id="CHEBI:33019"/>
        <dbReference type="ChEBI" id="CHEBI:57966"/>
        <dbReference type="ChEBI" id="CHEBI:456215"/>
        <dbReference type="EC" id="6.3.2.1"/>
    </reaction>
</comment>
<dbReference type="PANTHER" id="PTHR21299">
    <property type="entry name" value="CYTIDYLATE KINASE/PANTOATE-BETA-ALANINE LIGASE"/>
    <property type="match status" value="1"/>
</dbReference>
<dbReference type="NCBIfam" id="TIGR00018">
    <property type="entry name" value="panC"/>
    <property type="match status" value="1"/>
</dbReference>
<evidence type="ECO:0000256" key="2">
    <source>
        <dbReference type="ARBA" id="ARBA00009256"/>
    </source>
</evidence>
<dbReference type="GO" id="GO:0005524">
    <property type="term" value="F:ATP binding"/>
    <property type="evidence" value="ECO:0007669"/>
    <property type="project" value="UniProtKB-KW"/>
</dbReference>
<evidence type="ECO:0000256" key="4">
    <source>
        <dbReference type="ARBA" id="ARBA00022655"/>
    </source>
</evidence>
<feature type="binding site" evidence="8">
    <location>
        <position position="155"/>
    </location>
    <ligand>
        <name>(R)-pantoate</name>
        <dbReference type="ChEBI" id="CHEBI:15980"/>
    </ligand>
</feature>
<accession>A0A388THH6</accession>
<evidence type="ECO:0000256" key="8">
    <source>
        <dbReference type="HAMAP-Rule" id="MF_00158"/>
    </source>
</evidence>
<organism evidence="9 10">
    <name type="scientific">Candidatus Termititenax persephonae</name>
    <dbReference type="NCBI Taxonomy" id="2218525"/>
    <lineage>
        <taxon>Bacteria</taxon>
        <taxon>Bacillati</taxon>
        <taxon>Candidatus Margulisiibacteriota</taxon>
        <taxon>Candidatus Termititenacia</taxon>
        <taxon>Candidatus Termititenacales</taxon>
        <taxon>Candidatus Termititenacaceae</taxon>
        <taxon>Candidatus Termititenax</taxon>
    </lineage>
</organism>
<keyword evidence="10" id="KW-1185">Reference proteome</keyword>
<protein>
    <recommendedName>
        <fullName evidence="8">Pantothenate synthetase</fullName>
        <shortName evidence="8">PS</shortName>
        <ecNumber evidence="8">6.3.2.1</ecNumber>
    </recommendedName>
    <alternativeName>
        <fullName evidence="8">Pantoate--beta-alanine ligase</fullName>
    </alternativeName>
    <alternativeName>
        <fullName evidence="8">Pantoate-activating enzyme</fullName>
    </alternativeName>
</protein>
<keyword evidence="8" id="KW-0963">Cytoplasm</keyword>
<keyword evidence="6 8" id="KW-0067">ATP-binding</keyword>
<dbReference type="InterPro" id="IPR014729">
    <property type="entry name" value="Rossmann-like_a/b/a_fold"/>
</dbReference>
<dbReference type="HAMAP" id="MF_00158">
    <property type="entry name" value="PanC"/>
    <property type="match status" value="1"/>
</dbReference>
<dbReference type="InterPro" id="IPR042176">
    <property type="entry name" value="Pantoate_ligase_C"/>
</dbReference>
<feature type="binding site" evidence="8">
    <location>
        <position position="61"/>
    </location>
    <ligand>
        <name>beta-alanine</name>
        <dbReference type="ChEBI" id="CHEBI:57966"/>
    </ligand>
</feature>
<comment type="subunit">
    <text evidence="8">Homodimer.</text>
</comment>
<evidence type="ECO:0000256" key="5">
    <source>
        <dbReference type="ARBA" id="ARBA00022741"/>
    </source>
</evidence>
<dbReference type="EC" id="6.3.2.1" evidence="8"/>
<evidence type="ECO:0000313" key="9">
    <source>
        <dbReference type="EMBL" id="GBR76593.1"/>
    </source>
</evidence>
<dbReference type="Gene3D" id="3.40.50.620">
    <property type="entry name" value="HUPs"/>
    <property type="match status" value="1"/>
</dbReference>
<keyword evidence="4 8" id="KW-0566">Pantothenate biosynthesis</keyword>
<feature type="binding site" evidence="8">
    <location>
        <begin position="149"/>
        <end position="152"/>
    </location>
    <ligand>
        <name>ATP</name>
        <dbReference type="ChEBI" id="CHEBI:30616"/>
    </ligand>
</feature>
<dbReference type="Gene3D" id="3.30.1300.10">
    <property type="entry name" value="Pantoate-beta-alanine ligase, C-terminal domain"/>
    <property type="match status" value="1"/>
</dbReference>
<evidence type="ECO:0000256" key="3">
    <source>
        <dbReference type="ARBA" id="ARBA00022598"/>
    </source>
</evidence>
<comment type="similarity">
    <text evidence="2 8">Belongs to the pantothenate synthetase family.</text>
</comment>
<dbReference type="CDD" id="cd00560">
    <property type="entry name" value="PanC"/>
    <property type="match status" value="1"/>
</dbReference>
<reference evidence="9 10" key="1">
    <citation type="journal article" date="2019" name="ISME J.">
        <title>Genome analyses of uncultured TG2/ZB3 bacteria in 'Margulisbacteria' specifically attached to ectosymbiotic spirochetes of protists in the termite gut.</title>
        <authorList>
            <person name="Utami Y.D."/>
            <person name="Kuwahara H."/>
            <person name="Igai K."/>
            <person name="Murakami T."/>
            <person name="Sugaya K."/>
            <person name="Morikawa T."/>
            <person name="Nagura Y."/>
            <person name="Yuki M."/>
            <person name="Deevong P."/>
            <person name="Inoue T."/>
            <person name="Kihara K."/>
            <person name="Lo N."/>
            <person name="Yamada A."/>
            <person name="Ohkuma M."/>
            <person name="Hongoh Y."/>
        </authorList>
    </citation>
    <scope>NUCLEOTIDE SEQUENCE [LARGE SCALE GENOMIC DNA]</scope>
    <source>
        <strain evidence="9">NkOx7-02</strain>
    </source>
</reference>
<evidence type="ECO:0000256" key="1">
    <source>
        <dbReference type="ARBA" id="ARBA00004990"/>
    </source>
</evidence>
<dbReference type="GO" id="GO:0015940">
    <property type="term" value="P:pantothenate biosynthetic process"/>
    <property type="evidence" value="ECO:0007669"/>
    <property type="project" value="UniProtKB-UniRule"/>
</dbReference>
<dbReference type="GO" id="GO:0005829">
    <property type="term" value="C:cytosol"/>
    <property type="evidence" value="ECO:0007669"/>
    <property type="project" value="TreeGrafter"/>
</dbReference>
<evidence type="ECO:0000256" key="7">
    <source>
        <dbReference type="ARBA" id="ARBA00048258"/>
    </source>
</evidence>
<dbReference type="SUPFAM" id="SSF52374">
    <property type="entry name" value="Nucleotidylyl transferase"/>
    <property type="match status" value="1"/>
</dbReference>
<feature type="binding site" evidence="8">
    <location>
        <begin position="30"/>
        <end position="37"/>
    </location>
    <ligand>
        <name>ATP</name>
        <dbReference type="ChEBI" id="CHEBI:30616"/>
    </ligand>
</feature>
<keyword evidence="3 8" id="KW-0436">Ligase</keyword>
<sequence>MLILKTVAELAPALAEFKKAGQSSGFVPTMGCLHAGHLSLVKQAKAVCDRVVVSIFVNPRQFGPHEDFAQYPRDLAQDAELLSAARVDILFAPETDDIYPPDKPVRQVRADERLTEAACGLFRPGHFDGVTTVVARLFDVVRPDKAFFGKKDYQQLRIIQKMVAAEKYPVEIIACPLVREPDGLAMSSRNKYLTPEQRQSALALHRSLDTGAELLLQGKSLDEVKLAVWQTLRSAPEVLVNYVEILRRDDLSQLGEYLPGRTVMLLAAYVGTTRLIDNLEL</sequence>
<dbReference type="EMBL" id="BGZO01000034">
    <property type="protein sequence ID" value="GBR76593.1"/>
    <property type="molecule type" value="Genomic_DNA"/>
</dbReference>
<dbReference type="GO" id="GO:0004592">
    <property type="term" value="F:pantoate-beta-alanine ligase activity"/>
    <property type="evidence" value="ECO:0007669"/>
    <property type="project" value="UniProtKB-UniRule"/>
</dbReference>
<dbReference type="NCBIfam" id="TIGR00125">
    <property type="entry name" value="cyt_tran_rel"/>
    <property type="match status" value="1"/>
</dbReference>
<dbReference type="InterPro" id="IPR003721">
    <property type="entry name" value="Pantoate_ligase"/>
</dbReference>
<proteinExistence type="inferred from homology"/>
<gene>
    <name evidence="8 9" type="primary">panC</name>
    <name evidence="9" type="ORF">NO2_1119</name>
</gene>
<feature type="binding site" evidence="8">
    <location>
        <position position="178"/>
    </location>
    <ligand>
        <name>ATP</name>
        <dbReference type="ChEBI" id="CHEBI:30616"/>
    </ligand>
</feature>
<dbReference type="PANTHER" id="PTHR21299:SF1">
    <property type="entry name" value="PANTOATE--BETA-ALANINE LIGASE"/>
    <property type="match status" value="1"/>
</dbReference>
<comment type="subcellular location">
    <subcellularLocation>
        <location evidence="8">Cytoplasm</location>
    </subcellularLocation>
</comment>
<dbReference type="Proteomes" id="UP000275925">
    <property type="component" value="Unassembled WGS sequence"/>
</dbReference>
<feature type="active site" description="Proton donor" evidence="8">
    <location>
        <position position="37"/>
    </location>
</feature>
<comment type="function">
    <text evidence="8">Catalyzes the condensation of pantoate with beta-alanine in an ATP-dependent reaction via a pantoyl-adenylate intermediate.</text>
</comment>
<name>A0A388THH6_9BACT</name>
<evidence type="ECO:0000313" key="10">
    <source>
        <dbReference type="Proteomes" id="UP000275925"/>
    </source>
</evidence>
<dbReference type="UniPathway" id="UPA00028">
    <property type="reaction ID" value="UER00005"/>
</dbReference>
<feature type="binding site" evidence="8">
    <location>
        <position position="61"/>
    </location>
    <ligand>
        <name>(R)-pantoate</name>
        <dbReference type="ChEBI" id="CHEBI:15980"/>
    </ligand>
</feature>
<dbReference type="InterPro" id="IPR004821">
    <property type="entry name" value="Cyt_trans-like"/>
</dbReference>
<feature type="binding site" evidence="8">
    <location>
        <begin position="186"/>
        <end position="189"/>
    </location>
    <ligand>
        <name>ATP</name>
        <dbReference type="ChEBI" id="CHEBI:30616"/>
    </ligand>
</feature>